<dbReference type="RefSeq" id="WP_188659165.1">
    <property type="nucleotide sequence ID" value="NZ_BMIH01000003.1"/>
</dbReference>
<dbReference type="EMBL" id="BMIH01000003">
    <property type="protein sequence ID" value="GGB35146.1"/>
    <property type="molecule type" value="Genomic_DNA"/>
</dbReference>
<comment type="caution">
    <text evidence="1">The sequence shown here is derived from an EMBL/GenBank/DDBJ whole genome shotgun (WGS) entry which is preliminary data.</text>
</comment>
<sequence>MGWIVLLLLAVCAFAALVLLKVPRALWSMVGAALMLAAAGYAWQGSPGQPASLAQPGRDALVADEGLIDLRARMFGRFGIDGAYLTAADALARSGSSRYEVQAILGGIRRDGRSVQLWTALGDALARHDRQLSPAAQLAFDRAAQLDPRNPGPPFFRGLALVRMNDFAGAEQAWQRALALTPVDAAYRDDIARRLFMLRQLRATLDR</sequence>
<reference evidence="1" key="2">
    <citation type="submission" date="2020-09" db="EMBL/GenBank/DDBJ databases">
        <authorList>
            <person name="Sun Q."/>
            <person name="Zhou Y."/>
        </authorList>
    </citation>
    <scope>NUCLEOTIDE SEQUENCE</scope>
    <source>
        <strain evidence="1">CGMCC 1.15330</strain>
    </source>
</reference>
<name>A0A916WWC7_9SPHN</name>
<organism evidence="1 2">
    <name type="scientific">Sphingomonas metalli</name>
    <dbReference type="NCBI Taxonomy" id="1779358"/>
    <lineage>
        <taxon>Bacteria</taxon>
        <taxon>Pseudomonadati</taxon>
        <taxon>Pseudomonadota</taxon>
        <taxon>Alphaproteobacteria</taxon>
        <taxon>Sphingomonadales</taxon>
        <taxon>Sphingomonadaceae</taxon>
        <taxon>Sphingomonas</taxon>
    </lineage>
</organism>
<dbReference type="InterPro" id="IPR011990">
    <property type="entry name" value="TPR-like_helical_dom_sf"/>
</dbReference>
<keyword evidence="2" id="KW-1185">Reference proteome</keyword>
<gene>
    <name evidence="1" type="ORF">GCM10011380_25670</name>
</gene>
<evidence type="ECO:0000313" key="1">
    <source>
        <dbReference type="EMBL" id="GGB35146.1"/>
    </source>
</evidence>
<dbReference type="AlphaFoldDB" id="A0A916WWC7"/>
<dbReference type="SUPFAM" id="SSF48452">
    <property type="entry name" value="TPR-like"/>
    <property type="match status" value="1"/>
</dbReference>
<evidence type="ECO:0000313" key="2">
    <source>
        <dbReference type="Proteomes" id="UP000623067"/>
    </source>
</evidence>
<proteinExistence type="predicted"/>
<accession>A0A916WWC7</accession>
<protein>
    <recommendedName>
        <fullName evidence="3">Tetratricopeptide repeat protein</fullName>
    </recommendedName>
</protein>
<dbReference type="Gene3D" id="1.25.40.10">
    <property type="entry name" value="Tetratricopeptide repeat domain"/>
    <property type="match status" value="1"/>
</dbReference>
<evidence type="ECO:0008006" key="3">
    <source>
        <dbReference type="Google" id="ProtNLM"/>
    </source>
</evidence>
<reference evidence="1" key="1">
    <citation type="journal article" date="2014" name="Int. J. Syst. Evol. Microbiol.">
        <title>Complete genome sequence of Corynebacterium casei LMG S-19264T (=DSM 44701T), isolated from a smear-ripened cheese.</title>
        <authorList>
            <consortium name="US DOE Joint Genome Institute (JGI-PGF)"/>
            <person name="Walter F."/>
            <person name="Albersmeier A."/>
            <person name="Kalinowski J."/>
            <person name="Ruckert C."/>
        </authorList>
    </citation>
    <scope>NUCLEOTIDE SEQUENCE</scope>
    <source>
        <strain evidence="1">CGMCC 1.15330</strain>
    </source>
</reference>
<dbReference type="Proteomes" id="UP000623067">
    <property type="component" value="Unassembled WGS sequence"/>
</dbReference>